<protein>
    <submittedName>
        <fullName evidence="2">Uncharacterized protein</fullName>
    </submittedName>
</protein>
<keyword evidence="1" id="KW-1185">Reference proteome</keyword>
<evidence type="ECO:0000313" key="1">
    <source>
        <dbReference type="Proteomes" id="UP000887540"/>
    </source>
</evidence>
<name>A0A914EGY5_9BILA</name>
<organism evidence="1 2">
    <name type="scientific">Acrobeloides nanus</name>
    <dbReference type="NCBI Taxonomy" id="290746"/>
    <lineage>
        <taxon>Eukaryota</taxon>
        <taxon>Metazoa</taxon>
        <taxon>Ecdysozoa</taxon>
        <taxon>Nematoda</taxon>
        <taxon>Chromadorea</taxon>
        <taxon>Rhabditida</taxon>
        <taxon>Tylenchina</taxon>
        <taxon>Cephalobomorpha</taxon>
        <taxon>Cephaloboidea</taxon>
        <taxon>Cephalobidae</taxon>
        <taxon>Acrobeloides</taxon>
    </lineage>
</organism>
<evidence type="ECO:0000313" key="2">
    <source>
        <dbReference type="WBParaSite" id="ACRNAN_scaffold8282.g29057.t1"/>
    </source>
</evidence>
<dbReference type="AlphaFoldDB" id="A0A914EGY5"/>
<reference evidence="2" key="1">
    <citation type="submission" date="2022-11" db="UniProtKB">
        <authorList>
            <consortium name="WormBaseParasite"/>
        </authorList>
    </citation>
    <scope>IDENTIFICATION</scope>
</reference>
<sequence length="76" mass="8146">MYINFLATQFQQLTGVNADLGRCITDDTITSVYNTGVCVGNLTAGTRGCCAYPTAEVNSFTYSALLLIPAEMEKIA</sequence>
<accession>A0A914EGY5</accession>
<proteinExistence type="predicted"/>
<dbReference type="WBParaSite" id="ACRNAN_scaffold8282.g29057.t1">
    <property type="protein sequence ID" value="ACRNAN_scaffold8282.g29057.t1"/>
    <property type="gene ID" value="ACRNAN_scaffold8282.g29057"/>
</dbReference>
<dbReference type="Proteomes" id="UP000887540">
    <property type="component" value="Unplaced"/>
</dbReference>